<gene>
    <name evidence="2" type="primary">TECPR1</name>
    <name evidence="2" type="ORF">CEXT_74981</name>
</gene>
<dbReference type="EMBL" id="BPLR01021498">
    <property type="protein sequence ID" value="GIX90370.1"/>
    <property type="molecule type" value="Genomic_DNA"/>
</dbReference>
<sequence length="437" mass="48716">MGDNSSKGLLTCHYQKDQVSVQLNHITAAVCLPDWNKNILVIHTAKKTTKGAPYKFSFTSNDALQDWVATLNSTCRNVNKLSWVPERPSVWSLTVNGEVYVHKAIPNIEIEPPVNMRWSLLGGGHLRMVETCPAGIVWGLGYNCLAWARTVKAMEVVHIMVFLEVSDWCIDYKTPGGVDKEGWQYATDFPRSYHGYKRFTDYVRRRRWYRKCKLTTTGPWKQLGNTPLLDVSFQVDPISENETLSVWAVAVNGDVLSRVGVTENSPRGVNWIHVPSEKSFCSISVGGGNTVWGIAEDGSAQLRHGVSASIPTGQYWCHIEPPQVGCPLRQISAGKTRVFAVDESNRLWSRQEIVPIFKEGTHWKLVSEDVKQVSVGPTDQVWCIKNNFITSSGVISGVVCHRTGISEENDCGAGWDQGIGGCWTHVTVRGCHFPENN</sequence>
<name>A0AAV4NZN6_CAEEX</name>
<proteinExistence type="predicted"/>
<dbReference type="SMART" id="SM00694">
    <property type="entry name" value="DysFC"/>
    <property type="match status" value="1"/>
</dbReference>
<accession>A0AAV4NZN6</accession>
<reference evidence="2 3" key="1">
    <citation type="submission" date="2021-06" db="EMBL/GenBank/DDBJ databases">
        <title>Caerostris extrusa draft genome.</title>
        <authorList>
            <person name="Kono N."/>
            <person name="Arakawa K."/>
        </authorList>
    </citation>
    <scope>NUCLEOTIDE SEQUENCE [LARGE SCALE GENOMIC DNA]</scope>
</reference>
<dbReference type="GO" id="GO:0016020">
    <property type="term" value="C:membrane"/>
    <property type="evidence" value="ECO:0007669"/>
    <property type="project" value="InterPro"/>
</dbReference>
<comment type="caution">
    <text evidence="2">The sequence shown here is derived from an EMBL/GenBank/DDBJ whole genome shotgun (WGS) entry which is preliminary data.</text>
</comment>
<feature type="domain" description="Peroxin/Ferlin" evidence="1">
    <location>
        <begin position="182"/>
        <end position="215"/>
    </location>
</feature>
<evidence type="ECO:0000259" key="1">
    <source>
        <dbReference type="SMART" id="SM00694"/>
    </source>
</evidence>
<dbReference type="Proteomes" id="UP001054945">
    <property type="component" value="Unassembled WGS sequence"/>
</dbReference>
<evidence type="ECO:0000313" key="3">
    <source>
        <dbReference type="Proteomes" id="UP001054945"/>
    </source>
</evidence>
<keyword evidence="3" id="KW-1185">Reference proteome</keyword>
<protein>
    <submittedName>
        <fullName evidence="2">Tectonin beta-propeller repeat-containing protein 1</fullName>
    </submittedName>
</protein>
<organism evidence="2 3">
    <name type="scientific">Caerostris extrusa</name>
    <name type="common">Bark spider</name>
    <name type="synonym">Caerostris bankana</name>
    <dbReference type="NCBI Taxonomy" id="172846"/>
    <lineage>
        <taxon>Eukaryota</taxon>
        <taxon>Metazoa</taxon>
        <taxon>Ecdysozoa</taxon>
        <taxon>Arthropoda</taxon>
        <taxon>Chelicerata</taxon>
        <taxon>Arachnida</taxon>
        <taxon>Araneae</taxon>
        <taxon>Araneomorphae</taxon>
        <taxon>Entelegynae</taxon>
        <taxon>Araneoidea</taxon>
        <taxon>Araneidae</taxon>
        <taxon>Caerostris</taxon>
    </lineage>
</organism>
<evidence type="ECO:0000313" key="2">
    <source>
        <dbReference type="EMBL" id="GIX90370.1"/>
    </source>
</evidence>
<dbReference type="InterPro" id="IPR006624">
    <property type="entry name" value="Beta-propeller_rpt_TECPR"/>
</dbReference>
<dbReference type="Pfam" id="PF19193">
    <property type="entry name" value="Tectonin"/>
    <property type="match status" value="2"/>
</dbReference>
<dbReference type="PANTHER" id="PTHR23250:SF1">
    <property type="entry name" value="TECTONIN BETA-PROPELLER REPEAT-CONTAINING PROTEIN 1"/>
    <property type="match status" value="1"/>
</dbReference>
<dbReference type="PANTHER" id="PTHR23250">
    <property type="entry name" value="DYSFERLIN-RELATED"/>
    <property type="match status" value="1"/>
</dbReference>
<dbReference type="AlphaFoldDB" id="A0AAV4NZN6"/>
<dbReference type="SMART" id="SM00706">
    <property type="entry name" value="TECPR"/>
    <property type="match status" value="6"/>
</dbReference>
<dbReference type="InterPro" id="IPR051513">
    <property type="entry name" value="Tectonin_beta-prop"/>
</dbReference>
<dbReference type="InterPro" id="IPR006614">
    <property type="entry name" value="Peroxin/Ferlin"/>
</dbReference>